<sequence>MPKVPGVIPSAAAEVSLTPAKRTRLEYSTVAKTVKQAIKFMKAPIFINERRVELYQTIKLEEGAQIISTPSAKNLRHWKSYFLEINLNKKITAKKHTFLAKKFKKVTKISDYATKSTVNTDKLFKNHNLAAKINNLFSECKTELLTQKKLEKTAKIITQTQFSASKSIQDNTASAEQHNVDNMPCDIVLELPNYYNLFDSSAPSSPYFKKE</sequence>
<reference evidence="1 2" key="1">
    <citation type="journal article" date="2018" name="MBio">
        <title>Comparative Genomics Reveals the Core Gene Toolbox for the Fungus-Insect Symbiosis.</title>
        <authorList>
            <person name="Wang Y."/>
            <person name="Stata M."/>
            <person name="Wang W."/>
            <person name="Stajich J.E."/>
            <person name="White M.M."/>
            <person name="Moncalvo J.M."/>
        </authorList>
    </citation>
    <scope>NUCLEOTIDE SEQUENCE [LARGE SCALE GENOMIC DNA]</scope>
    <source>
        <strain evidence="1 2">SWE-8-4</strain>
    </source>
</reference>
<accession>A0A2T9YMJ0</accession>
<dbReference type="Proteomes" id="UP000245383">
    <property type="component" value="Unassembled WGS sequence"/>
</dbReference>
<protein>
    <submittedName>
        <fullName evidence="1">Uncharacterized protein</fullName>
    </submittedName>
</protein>
<dbReference type="AlphaFoldDB" id="A0A2T9YMJ0"/>
<keyword evidence="2" id="KW-1185">Reference proteome</keyword>
<evidence type="ECO:0000313" key="2">
    <source>
        <dbReference type="Proteomes" id="UP000245383"/>
    </source>
</evidence>
<dbReference type="EMBL" id="MBFR01000125">
    <property type="protein sequence ID" value="PVU93541.1"/>
    <property type="molecule type" value="Genomic_DNA"/>
</dbReference>
<gene>
    <name evidence="1" type="ORF">BB561_003220</name>
</gene>
<comment type="caution">
    <text evidence="1">The sequence shown here is derived from an EMBL/GenBank/DDBJ whole genome shotgun (WGS) entry which is preliminary data.</text>
</comment>
<evidence type="ECO:0000313" key="1">
    <source>
        <dbReference type="EMBL" id="PVU93541.1"/>
    </source>
</evidence>
<proteinExistence type="predicted"/>
<name>A0A2T9YMJ0_9FUNG</name>
<organism evidence="1 2">
    <name type="scientific">Smittium simulii</name>
    <dbReference type="NCBI Taxonomy" id="133385"/>
    <lineage>
        <taxon>Eukaryota</taxon>
        <taxon>Fungi</taxon>
        <taxon>Fungi incertae sedis</taxon>
        <taxon>Zoopagomycota</taxon>
        <taxon>Kickxellomycotina</taxon>
        <taxon>Harpellomycetes</taxon>
        <taxon>Harpellales</taxon>
        <taxon>Legeriomycetaceae</taxon>
        <taxon>Smittium</taxon>
    </lineage>
</organism>